<dbReference type="GeneTree" id="ENSGT00950000182843"/>
<keyword evidence="10" id="KW-1185">Reference proteome</keyword>
<reference evidence="9" key="3">
    <citation type="submission" date="2025-09" db="UniProtKB">
        <authorList>
            <consortium name="Ensembl"/>
        </authorList>
    </citation>
    <scope>IDENTIFICATION</scope>
</reference>
<dbReference type="SMART" id="SM00397">
    <property type="entry name" value="t_SNARE"/>
    <property type="match status" value="1"/>
</dbReference>
<evidence type="ECO:0000259" key="8">
    <source>
        <dbReference type="PROSITE" id="PS50192"/>
    </source>
</evidence>
<dbReference type="GO" id="GO:0016082">
    <property type="term" value="P:synaptic vesicle priming"/>
    <property type="evidence" value="ECO:0007669"/>
    <property type="project" value="TreeGrafter"/>
</dbReference>
<comment type="function">
    <text evidence="7">Plays an important role in the synaptic function of specific neuronal systems. Associates with proteins involved in vesicle docking and membrane fusion.</text>
</comment>
<evidence type="ECO:0000313" key="9">
    <source>
        <dbReference type="Ensembl" id="ENSSAUP00010055818.1"/>
    </source>
</evidence>
<protein>
    <recommendedName>
        <fullName evidence="6 7">Multifunctional fusion protein</fullName>
    </recommendedName>
    <domain>
        <recommendedName>
            <fullName evidence="7">Synaptosomal-associated protein 25</fullName>
            <shortName evidence="7">SNAP-25</shortName>
        </recommendedName>
    </domain>
    <domain>
        <recommendedName>
            <fullName evidence="6">Synaptosomal-associated protein</fullName>
        </recommendedName>
    </domain>
</protein>
<dbReference type="SUPFAM" id="SSF58038">
    <property type="entry name" value="SNARE fusion complex"/>
    <property type="match status" value="1"/>
</dbReference>
<dbReference type="InterPro" id="IPR000928">
    <property type="entry name" value="SNAP-25_dom"/>
</dbReference>
<keyword evidence="3 7" id="KW-0677">Repeat</keyword>
<keyword evidence="7" id="KW-1003">Cell membrane</keyword>
<evidence type="ECO:0000313" key="10">
    <source>
        <dbReference type="Proteomes" id="UP000472265"/>
    </source>
</evidence>
<dbReference type="Ensembl" id="ENSSAUT00010058650.1">
    <property type="protein sequence ID" value="ENSSAUP00010055818.1"/>
    <property type="gene ID" value="ENSSAUG00010022941.1"/>
</dbReference>
<organism evidence="9 10">
    <name type="scientific">Sparus aurata</name>
    <name type="common">Gilthead sea bream</name>
    <dbReference type="NCBI Taxonomy" id="8175"/>
    <lineage>
        <taxon>Eukaryota</taxon>
        <taxon>Metazoa</taxon>
        <taxon>Chordata</taxon>
        <taxon>Craniata</taxon>
        <taxon>Vertebrata</taxon>
        <taxon>Euteleostomi</taxon>
        <taxon>Actinopterygii</taxon>
        <taxon>Neopterygii</taxon>
        <taxon>Teleostei</taxon>
        <taxon>Neoteleostei</taxon>
        <taxon>Acanthomorphata</taxon>
        <taxon>Eupercaria</taxon>
        <taxon>Spariformes</taxon>
        <taxon>Sparidae</taxon>
        <taxon>Sparus</taxon>
    </lineage>
</organism>
<dbReference type="GO" id="GO:0031629">
    <property type="term" value="P:synaptic vesicle fusion to presynaptic active zone membrane"/>
    <property type="evidence" value="ECO:0007669"/>
    <property type="project" value="TreeGrafter"/>
</dbReference>
<dbReference type="GO" id="GO:0098793">
    <property type="term" value="C:presynapse"/>
    <property type="evidence" value="ECO:0007669"/>
    <property type="project" value="GOC"/>
</dbReference>
<dbReference type="GO" id="GO:0005886">
    <property type="term" value="C:plasma membrane"/>
    <property type="evidence" value="ECO:0007669"/>
    <property type="project" value="UniProtKB-SubCell"/>
</dbReference>
<dbReference type="CDD" id="cd15885">
    <property type="entry name" value="SNARE_SNAP25C"/>
    <property type="match status" value="1"/>
</dbReference>
<dbReference type="Proteomes" id="UP000472265">
    <property type="component" value="Chromosome 4"/>
</dbReference>
<dbReference type="PANTHER" id="PTHR19305:SF5">
    <property type="entry name" value="SYNAPTOSOMAL-ASSOCIATED PROTEIN 25"/>
    <property type="match status" value="1"/>
</dbReference>
<comment type="similarity">
    <text evidence="1 6">Belongs to the SNAP-25 family.</text>
</comment>
<dbReference type="PROSITE" id="PS50192">
    <property type="entry name" value="T_SNARE"/>
    <property type="match status" value="1"/>
</dbReference>
<dbReference type="GO" id="GO:0043005">
    <property type="term" value="C:neuron projection"/>
    <property type="evidence" value="ECO:0007669"/>
    <property type="project" value="UniProtKB-KW"/>
</dbReference>
<reference evidence="9" key="1">
    <citation type="submission" date="2021-04" db="EMBL/GenBank/DDBJ databases">
        <authorList>
            <consortium name="Wellcome Sanger Institute Data Sharing"/>
        </authorList>
    </citation>
    <scope>NUCLEOTIDE SEQUENCE [LARGE SCALE GENOMIC DNA]</scope>
</reference>
<accession>A0A671XXA3</accession>
<proteinExistence type="inferred from homology"/>
<dbReference type="InParanoid" id="A0A671XXA3"/>
<keyword evidence="5 7" id="KW-0175">Coiled coil</keyword>
<dbReference type="GO" id="GO:0005484">
    <property type="term" value="F:SNAP receptor activity"/>
    <property type="evidence" value="ECO:0007669"/>
    <property type="project" value="TreeGrafter"/>
</dbReference>
<dbReference type="GO" id="GO:0070032">
    <property type="term" value="C:synaptobrevin 2-SNAP-25-syntaxin-1a-complexin I complex"/>
    <property type="evidence" value="ECO:0007669"/>
    <property type="project" value="TreeGrafter"/>
</dbReference>
<dbReference type="Pfam" id="PF00835">
    <property type="entry name" value="SNAP-25"/>
    <property type="match status" value="1"/>
</dbReference>
<evidence type="ECO:0000256" key="3">
    <source>
        <dbReference type="ARBA" id="ARBA00022737"/>
    </source>
</evidence>
<evidence type="ECO:0000256" key="1">
    <source>
        <dbReference type="ARBA" id="ARBA00009480"/>
    </source>
</evidence>
<dbReference type="FunFam" id="1.20.5.110:FF:000009">
    <property type="entry name" value="Synaptosomal-associated protein"/>
    <property type="match status" value="1"/>
</dbReference>
<dbReference type="GO" id="GO:0017075">
    <property type="term" value="F:syntaxin-1 binding"/>
    <property type="evidence" value="ECO:0007669"/>
    <property type="project" value="TreeGrafter"/>
</dbReference>
<keyword evidence="2 7" id="KW-0771">Synaptosome</keyword>
<dbReference type="AlphaFoldDB" id="A0A671XXA3"/>
<evidence type="ECO:0000256" key="6">
    <source>
        <dbReference type="RuleBase" id="RU003496"/>
    </source>
</evidence>
<name>A0A671XXA3_SPAAU</name>
<dbReference type="Gene3D" id="1.20.5.110">
    <property type="match status" value="2"/>
</dbReference>
<dbReference type="PANTHER" id="PTHR19305">
    <property type="entry name" value="SYNAPTOSOMAL ASSOCIATED PROTEIN"/>
    <property type="match status" value="1"/>
</dbReference>
<feature type="domain" description="T-SNARE coiled-coil homology" evidence="8">
    <location>
        <begin position="185"/>
        <end position="247"/>
    </location>
</feature>
<comment type="subcellular location">
    <subcellularLocation>
        <location evidence="7">Synapse</location>
        <location evidence="7">Synaptosome</location>
    </subcellularLocation>
    <subcellularLocation>
        <location evidence="7">Cell membrane</location>
    </subcellularLocation>
</comment>
<evidence type="ECO:0000256" key="7">
    <source>
        <dbReference type="RuleBase" id="RU369075"/>
    </source>
</evidence>
<gene>
    <name evidence="9" type="primary">SNAP25</name>
</gene>
<dbReference type="InterPro" id="IPR000727">
    <property type="entry name" value="T_SNARE_dom"/>
</dbReference>
<reference evidence="9" key="2">
    <citation type="submission" date="2025-08" db="UniProtKB">
        <authorList>
            <consortium name="Ensembl"/>
        </authorList>
    </citation>
    <scope>IDENTIFICATION</scope>
</reference>
<evidence type="ECO:0000256" key="5">
    <source>
        <dbReference type="ARBA" id="ARBA00023054"/>
    </source>
</evidence>
<sequence>MMLFITFMKYSDQQYVTLDGGRKQKADVESGKKLTCKTIQDGKLELVCRQPYPPILKAYCLLCLLHLAKTLCLLHCSVERHPSKIETCYIYFTPLMPLSSPEQLDRVEEGMNKVNADLKEAEKDLKDIGQCCGLICPCIKKIKGGGQAWGANQDGVVNSQPGARVMDEREQMAISGGFIRRVTDDARENEMDENLEQVGGIIGNLRHMALDMGQEIDTQNRQIDRIMEKADSNKTRIDEANQRATKMLGSG</sequence>
<keyword evidence="4 7" id="KW-0770">Synapse</keyword>
<evidence type="ECO:0000256" key="2">
    <source>
        <dbReference type="ARBA" id="ARBA00022599"/>
    </source>
</evidence>
<keyword evidence="7" id="KW-0472">Membrane</keyword>
<evidence type="ECO:0000256" key="4">
    <source>
        <dbReference type="ARBA" id="ARBA00023018"/>
    </source>
</evidence>